<feature type="compositionally biased region" description="Basic residues" evidence="1">
    <location>
        <begin position="153"/>
        <end position="162"/>
    </location>
</feature>
<dbReference type="OrthoDB" id="4159597at2759"/>
<dbReference type="HOGENOM" id="CLU_1199835_0_0_1"/>
<feature type="compositionally biased region" description="Polar residues" evidence="1">
    <location>
        <begin position="171"/>
        <end position="193"/>
    </location>
</feature>
<feature type="compositionally biased region" description="Polar residues" evidence="1">
    <location>
        <begin position="201"/>
        <end position="215"/>
    </location>
</feature>
<feature type="compositionally biased region" description="Polar residues" evidence="1">
    <location>
        <begin position="115"/>
        <end position="131"/>
    </location>
</feature>
<reference evidence="2 3" key="1">
    <citation type="submission" date="2015-01" db="EMBL/GenBank/DDBJ databases">
        <title>The Genome Sequence of Exophiala mesophila CBS40295.</title>
        <authorList>
            <consortium name="The Broad Institute Genomics Platform"/>
            <person name="Cuomo C."/>
            <person name="de Hoog S."/>
            <person name="Gorbushina A."/>
            <person name="Stielow B."/>
            <person name="Teixiera M."/>
            <person name="Abouelleil A."/>
            <person name="Chapman S.B."/>
            <person name="Priest M."/>
            <person name="Young S.K."/>
            <person name="Wortman J."/>
            <person name="Nusbaum C."/>
            <person name="Birren B."/>
        </authorList>
    </citation>
    <scope>NUCLEOTIDE SEQUENCE [LARGE SCALE GENOMIC DNA]</scope>
    <source>
        <strain evidence="2 3">CBS 40295</strain>
    </source>
</reference>
<dbReference type="Proteomes" id="UP000054302">
    <property type="component" value="Unassembled WGS sequence"/>
</dbReference>
<accession>A0A0D1WMY9</accession>
<keyword evidence="3" id="KW-1185">Reference proteome</keyword>
<dbReference type="OMA" id="VNQHAES"/>
<evidence type="ECO:0000256" key="1">
    <source>
        <dbReference type="SAM" id="MobiDB-lite"/>
    </source>
</evidence>
<evidence type="ECO:0000313" key="2">
    <source>
        <dbReference type="EMBL" id="KIV90390.1"/>
    </source>
</evidence>
<dbReference type="VEuPathDB" id="FungiDB:PV10_07699"/>
<feature type="compositionally biased region" description="Low complexity" evidence="1">
    <location>
        <begin position="79"/>
        <end position="104"/>
    </location>
</feature>
<feature type="compositionally biased region" description="Acidic residues" evidence="1">
    <location>
        <begin position="50"/>
        <end position="59"/>
    </location>
</feature>
<sequence length="244" mass="25817">MGPTAPKAPKVSPSDLATNEALLAYADASRLARSWLSAGSTTSDHQGTDQEAEPQEDEALNGLEKFTQEGYSDNGGVGFVVSPSSVANGSTAGTGSTGHDAATSFLRTQMLGKSFRSQQQRQGHNPNSRQPKWNHRGKGGQIDDDDESESRSHVAKSKPRPHQRQEAPNKVVNQHAESSSDTIANQSHSNQSDELGGGPSTSGVNLPASPSTTPVSRKRAKASYLDEILAQRAAKKNKKASKSS</sequence>
<evidence type="ECO:0000313" key="3">
    <source>
        <dbReference type="Proteomes" id="UP000054302"/>
    </source>
</evidence>
<feature type="region of interest" description="Disordered" evidence="1">
    <location>
        <begin position="37"/>
        <end position="223"/>
    </location>
</feature>
<organism evidence="2 3">
    <name type="scientific">Exophiala mesophila</name>
    <name type="common">Black yeast-like fungus</name>
    <dbReference type="NCBI Taxonomy" id="212818"/>
    <lineage>
        <taxon>Eukaryota</taxon>
        <taxon>Fungi</taxon>
        <taxon>Dikarya</taxon>
        <taxon>Ascomycota</taxon>
        <taxon>Pezizomycotina</taxon>
        <taxon>Eurotiomycetes</taxon>
        <taxon>Chaetothyriomycetidae</taxon>
        <taxon>Chaetothyriales</taxon>
        <taxon>Herpotrichiellaceae</taxon>
        <taxon>Exophiala</taxon>
    </lineage>
</organism>
<dbReference type="EMBL" id="KN847524">
    <property type="protein sequence ID" value="KIV90390.1"/>
    <property type="molecule type" value="Genomic_DNA"/>
</dbReference>
<dbReference type="AlphaFoldDB" id="A0A0D1WMY9"/>
<dbReference type="GeneID" id="27325544"/>
<name>A0A0D1WMY9_EXOME</name>
<proteinExistence type="predicted"/>
<protein>
    <submittedName>
        <fullName evidence="2">Uncharacterized protein</fullName>
    </submittedName>
</protein>
<gene>
    <name evidence="2" type="ORF">PV10_07699</name>
</gene>
<dbReference type="RefSeq" id="XP_016221964.1">
    <property type="nucleotide sequence ID" value="XM_016372632.1"/>
</dbReference>